<reference evidence="4 5" key="1">
    <citation type="submission" date="2018-05" db="EMBL/GenBank/DDBJ databases">
        <title>Lujinxingia marina gen. nov. sp. nov., a new facultative anaerobic member of the class Deltaproteobacteria, and proposal of Lujinxingaceae fam. nov.</title>
        <authorList>
            <person name="Li C.-M."/>
        </authorList>
    </citation>
    <scope>NUCLEOTIDE SEQUENCE [LARGE SCALE GENOMIC DNA]</scope>
    <source>
        <strain evidence="4 5">B210</strain>
    </source>
</reference>
<keyword evidence="5" id="KW-1185">Reference proteome</keyword>
<feature type="domain" description="Response regulatory" evidence="3">
    <location>
        <begin position="32"/>
        <end position="148"/>
    </location>
</feature>
<gene>
    <name evidence="4" type="ORF">DL240_09830</name>
</gene>
<evidence type="ECO:0000313" key="4">
    <source>
        <dbReference type="EMBL" id="RAL22145.1"/>
    </source>
</evidence>
<dbReference type="Pfam" id="PF00072">
    <property type="entry name" value="Response_reg"/>
    <property type="match status" value="1"/>
</dbReference>
<evidence type="ECO:0000259" key="3">
    <source>
        <dbReference type="PROSITE" id="PS50110"/>
    </source>
</evidence>
<dbReference type="PROSITE" id="PS50110">
    <property type="entry name" value="RESPONSE_REGULATORY"/>
    <property type="match status" value="1"/>
</dbReference>
<dbReference type="SMART" id="SM00448">
    <property type="entry name" value="REC"/>
    <property type="match status" value="1"/>
</dbReference>
<accession>A0A328C893</accession>
<dbReference type="RefSeq" id="WP_111729716.1">
    <property type="nucleotide sequence ID" value="NZ_QHKO01000004.1"/>
</dbReference>
<dbReference type="EMBL" id="QHKO01000004">
    <property type="protein sequence ID" value="RAL22145.1"/>
    <property type="molecule type" value="Genomic_DNA"/>
</dbReference>
<dbReference type="InterPro" id="IPR011006">
    <property type="entry name" value="CheY-like_superfamily"/>
</dbReference>
<dbReference type="OrthoDB" id="9790791at2"/>
<dbReference type="SUPFAM" id="SSF52172">
    <property type="entry name" value="CheY-like"/>
    <property type="match status" value="1"/>
</dbReference>
<dbReference type="AlphaFoldDB" id="A0A328C893"/>
<organism evidence="4 5">
    <name type="scientific">Lujinxingia litoralis</name>
    <dbReference type="NCBI Taxonomy" id="2211119"/>
    <lineage>
        <taxon>Bacteria</taxon>
        <taxon>Deltaproteobacteria</taxon>
        <taxon>Bradymonadales</taxon>
        <taxon>Lujinxingiaceae</taxon>
        <taxon>Lujinxingia</taxon>
    </lineage>
</organism>
<protein>
    <recommendedName>
        <fullName evidence="3">Response regulatory domain-containing protein</fullName>
    </recommendedName>
</protein>
<proteinExistence type="predicted"/>
<dbReference type="Gene3D" id="3.40.50.2300">
    <property type="match status" value="1"/>
</dbReference>
<dbReference type="Proteomes" id="UP000249169">
    <property type="component" value="Unassembled WGS sequence"/>
</dbReference>
<sequence>MDPTEKSAGESIDLIADEDLPYGAPTTRERPLILLADDDSELRAMLKAHFSRRDCDLLESMDGGEALEQIISHRPNLVILDVMMPELTGWEVAKYVRQHEVYEHTGIIMLTGIGPTNNELTSPLFGADDYIDKPFDFTELQEKSARVLEQRQSPPLH</sequence>
<feature type="modified residue" description="4-aspartylphosphate" evidence="2">
    <location>
        <position position="81"/>
    </location>
</feature>
<evidence type="ECO:0000256" key="1">
    <source>
        <dbReference type="ARBA" id="ARBA00022553"/>
    </source>
</evidence>
<evidence type="ECO:0000313" key="5">
    <source>
        <dbReference type="Proteomes" id="UP000249169"/>
    </source>
</evidence>
<dbReference type="PANTHER" id="PTHR43547:SF2">
    <property type="entry name" value="HYBRID SIGNAL TRANSDUCTION HISTIDINE KINASE C"/>
    <property type="match status" value="1"/>
</dbReference>
<dbReference type="GO" id="GO:0000155">
    <property type="term" value="F:phosphorelay sensor kinase activity"/>
    <property type="evidence" value="ECO:0007669"/>
    <property type="project" value="TreeGrafter"/>
</dbReference>
<dbReference type="InterPro" id="IPR001789">
    <property type="entry name" value="Sig_transdc_resp-reg_receiver"/>
</dbReference>
<comment type="caution">
    <text evidence="4">The sequence shown here is derived from an EMBL/GenBank/DDBJ whole genome shotgun (WGS) entry which is preliminary data.</text>
</comment>
<evidence type="ECO:0000256" key="2">
    <source>
        <dbReference type="PROSITE-ProRule" id="PRU00169"/>
    </source>
</evidence>
<dbReference type="PANTHER" id="PTHR43547">
    <property type="entry name" value="TWO-COMPONENT HISTIDINE KINASE"/>
    <property type="match status" value="1"/>
</dbReference>
<name>A0A328C893_9DELT</name>
<keyword evidence="1 2" id="KW-0597">Phosphoprotein</keyword>